<organism evidence="3 4">
    <name type="scientific">Circinella minor</name>
    <dbReference type="NCBI Taxonomy" id="1195481"/>
    <lineage>
        <taxon>Eukaryota</taxon>
        <taxon>Fungi</taxon>
        <taxon>Fungi incertae sedis</taxon>
        <taxon>Mucoromycota</taxon>
        <taxon>Mucoromycotina</taxon>
        <taxon>Mucoromycetes</taxon>
        <taxon>Mucorales</taxon>
        <taxon>Lichtheimiaceae</taxon>
        <taxon>Circinella</taxon>
    </lineage>
</organism>
<dbReference type="EMBL" id="JAEPRB010000008">
    <property type="protein sequence ID" value="KAG2227389.1"/>
    <property type="molecule type" value="Genomic_DNA"/>
</dbReference>
<dbReference type="Proteomes" id="UP000646827">
    <property type="component" value="Unassembled WGS sequence"/>
</dbReference>
<evidence type="ECO:0000259" key="2">
    <source>
        <dbReference type="Pfam" id="PF14303"/>
    </source>
</evidence>
<dbReference type="AlphaFoldDB" id="A0A8H7SDH9"/>
<sequence>MNNLPSEMTTSNASKKSGREGFLNYSIAEDLQLCESWLKISKNSVVETDQESVAFWENIRAHFSENLKESRCERTAKGLMNRWGRYIQKNVLKYCIYYEQVQNLRQSREEHELGEQSLAKDMYIRFERKPFLFEHCWEVLRADEKWKSRVKDFKDKQMAFKTNKDKNKEVSAGPLTVTLVDEGAESSSNANSLPAKQKTAEEQEALKRKINQALENELEFLIETKKKRKYLHQLVVEEQRKNDYNIMAMDLSKLDHISRQYFENEKRKILKKSFEEQEQQ</sequence>
<dbReference type="Pfam" id="PF14303">
    <property type="entry name" value="NAM-associated"/>
    <property type="match status" value="1"/>
</dbReference>
<dbReference type="OrthoDB" id="1165905at2759"/>
<dbReference type="PANTHER" id="PTHR45125:SF3">
    <property type="entry name" value="NO-APICAL-MERISTEM-ASSOCIATED CARBOXY-TERMINAL DOMAIN PROTEIN"/>
    <property type="match status" value="1"/>
</dbReference>
<evidence type="ECO:0000256" key="1">
    <source>
        <dbReference type="SAM" id="MobiDB-lite"/>
    </source>
</evidence>
<evidence type="ECO:0000313" key="3">
    <source>
        <dbReference type="EMBL" id="KAG2227389.1"/>
    </source>
</evidence>
<reference evidence="3 4" key="1">
    <citation type="submission" date="2020-12" db="EMBL/GenBank/DDBJ databases">
        <title>Metabolic potential, ecology and presence of endohyphal bacteria is reflected in genomic diversity of Mucoromycotina.</title>
        <authorList>
            <person name="Muszewska A."/>
            <person name="Okrasinska A."/>
            <person name="Steczkiewicz K."/>
            <person name="Drgas O."/>
            <person name="Orlowska M."/>
            <person name="Perlinska-Lenart U."/>
            <person name="Aleksandrzak-Piekarczyk T."/>
            <person name="Szatraj K."/>
            <person name="Zielenkiewicz U."/>
            <person name="Pilsyk S."/>
            <person name="Malc E."/>
            <person name="Mieczkowski P."/>
            <person name="Kruszewska J.S."/>
            <person name="Biernat P."/>
            <person name="Pawlowska J."/>
        </authorList>
    </citation>
    <scope>NUCLEOTIDE SEQUENCE [LARGE SCALE GENOMIC DNA]</scope>
    <source>
        <strain evidence="3 4">CBS 142.35</strain>
    </source>
</reference>
<feature type="domain" description="No apical meristem-associated C-terminal" evidence="2">
    <location>
        <begin position="129"/>
        <end position="269"/>
    </location>
</feature>
<proteinExistence type="predicted"/>
<feature type="compositionally biased region" description="Polar residues" evidence="1">
    <location>
        <begin position="185"/>
        <end position="194"/>
    </location>
</feature>
<evidence type="ECO:0000313" key="4">
    <source>
        <dbReference type="Proteomes" id="UP000646827"/>
    </source>
</evidence>
<gene>
    <name evidence="3" type="ORF">INT45_004345</name>
</gene>
<accession>A0A8H7SDH9</accession>
<dbReference type="PANTHER" id="PTHR45125">
    <property type="entry name" value="F21J9.4-RELATED"/>
    <property type="match status" value="1"/>
</dbReference>
<protein>
    <recommendedName>
        <fullName evidence="2">No apical meristem-associated C-terminal domain-containing protein</fullName>
    </recommendedName>
</protein>
<feature type="region of interest" description="Disordered" evidence="1">
    <location>
        <begin position="183"/>
        <end position="204"/>
    </location>
</feature>
<comment type="caution">
    <text evidence="3">The sequence shown here is derived from an EMBL/GenBank/DDBJ whole genome shotgun (WGS) entry which is preliminary data.</text>
</comment>
<name>A0A8H7SDH9_9FUNG</name>
<dbReference type="InterPro" id="IPR029466">
    <property type="entry name" value="NAM-associated_C"/>
</dbReference>
<keyword evidence="4" id="KW-1185">Reference proteome</keyword>